<dbReference type="PANTHER" id="PTHR14577">
    <property type="entry name" value="NUCLEOLAR PROTEIN 12"/>
    <property type="match status" value="1"/>
</dbReference>
<dbReference type="STRING" id="34720.A0A195ETQ0"/>
<evidence type="ECO:0000256" key="3">
    <source>
        <dbReference type="ARBA" id="ARBA00015520"/>
    </source>
</evidence>
<dbReference type="AlphaFoldDB" id="A0A195ETQ0"/>
<evidence type="ECO:0000256" key="7">
    <source>
        <dbReference type="SAM" id="MobiDB-lite"/>
    </source>
</evidence>
<feature type="compositionally biased region" description="Basic and acidic residues" evidence="7">
    <location>
        <begin position="168"/>
        <end position="177"/>
    </location>
</feature>
<dbReference type="Proteomes" id="UP000078541">
    <property type="component" value="Unassembled WGS sequence"/>
</dbReference>
<dbReference type="GO" id="GO:0019843">
    <property type="term" value="F:rRNA binding"/>
    <property type="evidence" value="ECO:0007669"/>
    <property type="project" value="TreeGrafter"/>
</dbReference>
<name>A0A195ETQ0_9HYME</name>
<comment type="subcellular location">
    <subcellularLocation>
        <location evidence="1">Nucleus</location>
        <location evidence="1">Nucleolus</location>
    </subcellularLocation>
</comment>
<organism evidence="8 9">
    <name type="scientific">Trachymyrmex septentrionalis</name>
    <dbReference type="NCBI Taxonomy" id="34720"/>
    <lineage>
        <taxon>Eukaryota</taxon>
        <taxon>Metazoa</taxon>
        <taxon>Ecdysozoa</taxon>
        <taxon>Arthropoda</taxon>
        <taxon>Hexapoda</taxon>
        <taxon>Insecta</taxon>
        <taxon>Pterygota</taxon>
        <taxon>Neoptera</taxon>
        <taxon>Endopterygota</taxon>
        <taxon>Hymenoptera</taxon>
        <taxon>Apocrita</taxon>
        <taxon>Aculeata</taxon>
        <taxon>Formicoidea</taxon>
        <taxon>Formicidae</taxon>
        <taxon>Myrmicinae</taxon>
        <taxon>Trachymyrmex</taxon>
    </lineage>
</organism>
<gene>
    <name evidence="8" type="ORF">ALC56_14168</name>
</gene>
<dbReference type="OrthoDB" id="551633at2759"/>
<protein>
    <recommendedName>
        <fullName evidence="3">Nucleolar protein 12</fullName>
    </recommendedName>
</protein>
<feature type="region of interest" description="Disordered" evidence="7">
    <location>
        <begin position="189"/>
        <end position="235"/>
    </location>
</feature>
<dbReference type="PANTHER" id="PTHR14577:SF0">
    <property type="entry name" value="NUCLEOLAR PROTEIN 12"/>
    <property type="match status" value="1"/>
</dbReference>
<evidence type="ECO:0000256" key="1">
    <source>
        <dbReference type="ARBA" id="ARBA00004604"/>
    </source>
</evidence>
<feature type="compositionally biased region" description="Basic residues" evidence="7">
    <location>
        <begin position="222"/>
        <end position="235"/>
    </location>
</feature>
<sequence length="235" mass="27933">MFKNHNSQPQLFNVNRKPSQPKRRKKITLVFDEEKRREFLGGFRKRKLERKRKAQEQLQQQLKEERKKIKQEVRERYKKSLSNQVVPELEELLSQQEFDLGSHTVSVLELNVADLKEGKKWIGENKIVEEKEEQESDKSCNDDDGDEIVGMSLQEKYKNQVQPKSKPNSHEIKSAKELKQEIKKAALKHIKKSKIFQQKQRLEQQKNKKQSKQKLQKAQGIVHKRGKRSKKKSKR</sequence>
<dbReference type="EMBL" id="KQ981979">
    <property type="protein sequence ID" value="KYN31287.1"/>
    <property type="molecule type" value="Genomic_DNA"/>
</dbReference>
<feature type="compositionally biased region" description="Polar residues" evidence="7">
    <location>
        <begin position="1"/>
        <end position="18"/>
    </location>
</feature>
<dbReference type="KEGG" id="tsep:108755396"/>
<evidence type="ECO:0000256" key="5">
    <source>
        <dbReference type="ARBA" id="ARBA00023242"/>
    </source>
</evidence>
<keyword evidence="5" id="KW-0539">Nucleus</keyword>
<evidence type="ECO:0000313" key="9">
    <source>
        <dbReference type="Proteomes" id="UP000078541"/>
    </source>
</evidence>
<dbReference type="InterPro" id="IPR019186">
    <property type="entry name" value="Nucleolar_protein_12"/>
</dbReference>
<evidence type="ECO:0000256" key="4">
    <source>
        <dbReference type="ARBA" id="ARBA00023054"/>
    </source>
</evidence>
<accession>A0A195ETQ0</accession>
<evidence type="ECO:0000256" key="2">
    <source>
        <dbReference type="ARBA" id="ARBA00007175"/>
    </source>
</evidence>
<proteinExistence type="inferred from homology"/>
<evidence type="ECO:0000256" key="6">
    <source>
        <dbReference type="SAM" id="Coils"/>
    </source>
</evidence>
<keyword evidence="4 6" id="KW-0175">Coiled coil</keyword>
<feature type="region of interest" description="Disordered" evidence="7">
    <location>
        <begin position="1"/>
        <end position="24"/>
    </location>
</feature>
<comment type="similarity">
    <text evidence="2">Belongs to the RRP17 family.</text>
</comment>
<evidence type="ECO:0000313" key="8">
    <source>
        <dbReference type="EMBL" id="KYN31287.1"/>
    </source>
</evidence>
<feature type="region of interest" description="Disordered" evidence="7">
    <location>
        <begin position="130"/>
        <end position="177"/>
    </location>
</feature>
<feature type="coiled-coil region" evidence="6">
    <location>
        <begin position="44"/>
        <end position="79"/>
    </location>
</feature>
<keyword evidence="9" id="KW-1185">Reference proteome</keyword>
<reference evidence="8 9" key="1">
    <citation type="submission" date="2016-03" db="EMBL/GenBank/DDBJ databases">
        <title>Trachymyrmex septentrionalis WGS genome.</title>
        <authorList>
            <person name="Nygaard S."/>
            <person name="Hu H."/>
            <person name="Boomsma J."/>
            <person name="Zhang G."/>
        </authorList>
    </citation>
    <scope>NUCLEOTIDE SEQUENCE [LARGE SCALE GENOMIC DNA]</scope>
    <source>
        <strain evidence="8">Tsep2-gDNA-1</strain>
        <tissue evidence="8">Whole body</tissue>
    </source>
</reference>
<dbReference type="Pfam" id="PF09805">
    <property type="entry name" value="Nop25"/>
    <property type="match status" value="1"/>
</dbReference>
<dbReference type="GO" id="GO:0005730">
    <property type="term" value="C:nucleolus"/>
    <property type="evidence" value="ECO:0007669"/>
    <property type="project" value="UniProtKB-SubCell"/>
</dbReference>